<protein>
    <submittedName>
        <fullName evidence="7">MFS transporter</fullName>
    </submittedName>
</protein>
<dbReference type="CDD" id="cd06176">
    <property type="entry name" value="MFS_BCD_PucC-like"/>
    <property type="match status" value="1"/>
</dbReference>
<feature type="transmembrane region" description="Helical" evidence="6">
    <location>
        <begin position="236"/>
        <end position="254"/>
    </location>
</feature>
<dbReference type="GO" id="GO:0016020">
    <property type="term" value="C:membrane"/>
    <property type="evidence" value="ECO:0007669"/>
    <property type="project" value="UniProtKB-SubCell"/>
</dbReference>
<feature type="transmembrane region" description="Helical" evidence="6">
    <location>
        <begin position="12"/>
        <end position="32"/>
    </location>
</feature>
<organism evidence="7 8">
    <name type="scientific">Fulvimarina endophytica</name>
    <dbReference type="NCBI Taxonomy" id="2293836"/>
    <lineage>
        <taxon>Bacteria</taxon>
        <taxon>Pseudomonadati</taxon>
        <taxon>Pseudomonadota</taxon>
        <taxon>Alphaproteobacteria</taxon>
        <taxon>Hyphomicrobiales</taxon>
        <taxon>Aurantimonadaceae</taxon>
        <taxon>Fulvimarina</taxon>
    </lineage>
</organism>
<feature type="transmembrane region" description="Helical" evidence="6">
    <location>
        <begin position="149"/>
        <end position="170"/>
    </location>
</feature>
<dbReference type="PANTHER" id="PTHR23538">
    <property type="entry name" value="44.5 KD BACTERIOCHLOROPHYLL SYNTHASE SUBUNIT"/>
    <property type="match status" value="1"/>
</dbReference>
<keyword evidence="8" id="KW-1185">Reference proteome</keyword>
<accession>A0A371X6U2</accession>
<gene>
    <name evidence="7" type="ORF">DYI37_03445</name>
</gene>
<evidence type="ECO:0000256" key="6">
    <source>
        <dbReference type="SAM" id="Phobius"/>
    </source>
</evidence>
<feature type="transmembrane region" description="Helical" evidence="6">
    <location>
        <begin position="176"/>
        <end position="196"/>
    </location>
</feature>
<dbReference type="Gene3D" id="1.20.1250.20">
    <property type="entry name" value="MFS general substrate transporter like domains"/>
    <property type="match status" value="2"/>
</dbReference>
<sequence length="453" mass="45855">MSRPATSGFTWGQIFRLALVQTAIGAMVVLTTSTMNRVLVVEHGLAAMVPGALVALHYVVQMARPAFGHRADRGRNRTRWIVGGLAVLAAGTVLAAYATGLSGSNRPAGLSLATLAFVLIGAGVGAAGTNLLALAAAGTAPHRRGPAATLMWTLMIAGFAITAGLTGSFLDPFSDLRLLQVTAVVSVLALAIGTLATRGVEASVPALGADAPATDEAPVFSATLAEVWREPATRRFTIFVFVSMFAYSAQDLVLEPFAGLVFAMTPGETTQLSGMQHGGTLIGMIAVALAGLAFGKAYPGLLRLLCVAGCIGSAAAFCALFAASRTGTGFPLSEAVATLGFFNGLFAVAAIGSMMGLASGTGREASPRHGIRMGLWGAAQAIAFALGGFAGTAVVDITQHATGSSADAYGAVFLAECVGFLVSAVLAWRCVGLAAQGTESRSLAPSNLSGYAA</sequence>
<feature type="transmembrane region" description="Helical" evidence="6">
    <location>
        <begin position="274"/>
        <end position="294"/>
    </location>
</feature>
<name>A0A371X6U2_9HYPH</name>
<evidence type="ECO:0000256" key="3">
    <source>
        <dbReference type="ARBA" id="ARBA00022692"/>
    </source>
</evidence>
<reference evidence="7 8" key="1">
    <citation type="submission" date="2018-08" db="EMBL/GenBank/DDBJ databases">
        <title>Fulvimarina sp. 85, whole genome shotgun sequence.</title>
        <authorList>
            <person name="Tuo L."/>
        </authorList>
    </citation>
    <scope>NUCLEOTIDE SEQUENCE [LARGE SCALE GENOMIC DNA]</scope>
    <source>
        <strain evidence="7 8">85</strain>
    </source>
</reference>
<proteinExistence type="inferred from homology"/>
<dbReference type="RefSeq" id="WP_116681833.1">
    <property type="nucleotide sequence ID" value="NZ_QURL01000002.1"/>
</dbReference>
<dbReference type="InterPro" id="IPR036259">
    <property type="entry name" value="MFS_trans_sf"/>
</dbReference>
<dbReference type="InterPro" id="IPR026036">
    <property type="entry name" value="PucC"/>
</dbReference>
<evidence type="ECO:0000256" key="4">
    <source>
        <dbReference type="ARBA" id="ARBA00022989"/>
    </source>
</evidence>
<feature type="transmembrane region" description="Helical" evidence="6">
    <location>
        <begin position="80"/>
        <end position="100"/>
    </location>
</feature>
<dbReference type="InterPro" id="IPR004896">
    <property type="entry name" value="PucC-rel"/>
</dbReference>
<evidence type="ECO:0000256" key="5">
    <source>
        <dbReference type="ARBA" id="ARBA00023136"/>
    </source>
</evidence>
<feature type="transmembrane region" description="Helical" evidence="6">
    <location>
        <begin position="335"/>
        <end position="358"/>
    </location>
</feature>
<feature type="transmembrane region" description="Helical" evidence="6">
    <location>
        <begin position="370"/>
        <end position="389"/>
    </location>
</feature>
<comment type="similarity">
    <text evidence="2">Belongs to the PucC family.</text>
</comment>
<keyword evidence="4 6" id="KW-1133">Transmembrane helix</keyword>
<evidence type="ECO:0000313" key="7">
    <source>
        <dbReference type="EMBL" id="RFC64936.1"/>
    </source>
</evidence>
<evidence type="ECO:0000313" key="8">
    <source>
        <dbReference type="Proteomes" id="UP000264310"/>
    </source>
</evidence>
<dbReference type="PANTHER" id="PTHR23538:SF1">
    <property type="entry name" value="44.5 KD BACTERIOCHLOROPHYLL SYNTHASE SUBUNIT"/>
    <property type="match status" value="1"/>
</dbReference>
<feature type="transmembrane region" description="Helical" evidence="6">
    <location>
        <begin position="38"/>
        <end position="60"/>
    </location>
</feature>
<comment type="caution">
    <text evidence="7">The sequence shown here is derived from an EMBL/GenBank/DDBJ whole genome shotgun (WGS) entry which is preliminary data.</text>
</comment>
<feature type="transmembrane region" description="Helical" evidence="6">
    <location>
        <begin position="301"/>
        <end position="323"/>
    </location>
</feature>
<comment type="subcellular location">
    <subcellularLocation>
        <location evidence="1">Membrane</location>
        <topology evidence="1">Multi-pass membrane protein</topology>
    </subcellularLocation>
</comment>
<dbReference type="EMBL" id="QURL01000002">
    <property type="protein sequence ID" value="RFC64936.1"/>
    <property type="molecule type" value="Genomic_DNA"/>
</dbReference>
<feature type="transmembrane region" description="Helical" evidence="6">
    <location>
        <begin position="112"/>
        <end position="137"/>
    </location>
</feature>
<dbReference type="Pfam" id="PF03209">
    <property type="entry name" value="PUCC"/>
    <property type="match status" value="1"/>
</dbReference>
<evidence type="ECO:0000256" key="2">
    <source>
        <dbReference type="ARBA" id="ARBA00008412"/>
    </source>
</evidence>
<keyword evidence="5 6" id="KW-0472">Membrane</keyword>
<evidence type="ECO:0000256" key="1">
    <source>
        <dbReference type="ARBA" id="ARBA00004141"/>
    </source>
</evidence>
<dbReference type="OrthoDB" id="5800821at2"/>
<dbReference type="PIRSF" id="PIRSF016565">
    <property type="entry name" value="PucC"/>
    <property type="match status" value="1"/>
</dbReference>
<keyword evidence="3 6" id="KW-0812">Transmembrane</keyword>
<dbReference type="Proteomes" id="UP000264310">
    <property type="component" value="Unassembled WGS sequence"/>
</dbReference>
<feature type="transmembrane region" description="Helical" evidence="6">
    <location>
        <begin position="409"/>
        <end position="431"/>
    </location>
</feature>
<dbReference type="SUPFAM" id="SSF103473">
    <property type="entry name" value="MFS general substrate transporter"/>
    <property type="match status" value="1"/>
</dbReference>
<dbReference type="AlphaFoldDB" id="A0A371X6U2"/>